<feature type="region of interest" description="Disordered" evidence="1">
    <location>
        <begin position="203"/>
        <end position="241"/>
    </location>
</feature>
<feature type="compositionally biased region" description="Low complexity" evidence="1">
    <location>
        <begin position="439"/>
        <end position="451"/>
    </location>
</feature>
<protein>
    <submittedName>
        <fullName evidence="2">Uncharacterized protein</fullName>
    </submittedName>
</protein>
<reference evidence="2 3" key="1">
    <citation type="submission" date="2015-04" db="EMBL/GenBank/DDBJ databases">
        <authorList>
            <person name="Syromyatnikov M.Y."/>
            <person name="Popov V.N."/>
        </authorList>
    </citation>
    <scope>NUCLEOTIDE SEQUENCE [LARGE SCALE GENOMIC DNA]</scope>
    <source>
        <strain evidence="2">WF-38-12</strain>
    </source>
</reference>
<feature type="compositionally biased region" description="Acidic residues" evidence="1">
    <location>
        <begin position="429"/>
        <end position="438"/>
    </location>
</feature>
<dbReference type="OrthoDB" id="2351940at2759"/>
<accession>A0A0U1LZ45</accession>
<dbReference type="OMA" id="WPENILR"/>
<dbReference type="Proteomes" id="UP000054383">
    <property type="component" value="Unassembled WGS sequence"/>
</dbReference>
<proteinExistence type="predicted"/>
<dbReference type="AlphaFoldDB" id="A0A0U1LZ45"/>
<feature type="compositionally biased region" description="Basic and acidic residues" evidence="1">
    <location>
        <begin position="87"/>
        <end position="98"/>
    </location>
</feature>
<feature type="compositionally biased region" description="Basic residues" evidence="1">
    <location>
        <begin position="364"/>
        <end position="373"/>
    </location>
</feature>
<dbReference type="STRING" id="28573.A0A0U1LZ45"/>
<feature type="region of interest" description="Disordered" evidence="1">
    <location>
        <begin position="87"/>
        <end position="146"/>
    </location>
</feature>
<organism evidence="2 3">
    <name type="scientific">Talaromyces islandicus</name>
    <name type="common">Penicillium islandicum</name>
    <dbReference type="NCBI Taxonomy" id="28573"/>
    <lineage>
        <taxon>Eukaryota</taxon>
        <taxon>Fungi</taxon>
        <taxon>Dikarya</taxon>
        <taxon>Ascomycota</taxon>
        <taxon>Pezizomycotina</taxon>
        <taxon>Eurotiomycetes</taxon>
        <taxon>Eurotiomycetidae</taxon>
        <taxon>Eurotiales</taxon>
        <taxon>Trichocomaceae</taxon>
        <taxon>Talaromyces</taxon>
        <taxon>Talaromyces sect. Islandici</taxon>
    </lineage>
</organism>
<gene>
    <name evidence="2" type="ORF">PISL3812_05616</name>
</gene>
<feature type="compositionally biased region" description="Polar residues" evidence="1">
    <location>
        <begin position="39"/>
        <end position="49"/>
    </location>
</feature>
<feature type="region of interest" description="Disordered" evidence="1">
    <location>
        <begin position="19"/>
        <end position="50"/>
    </location>
</feature>
<feature type="region of interest" description="Disordered" evidence="1">
    <location>
        <begin position="470"/>
        <end position="490"/>
    </location>
</feature>
<name>A0A0U1LZ45_TALIS</name>
<evidence type="ECO:0000313" key="3">
    <source>
        <dbReference type="Proteomes" id="UP000054383"/>
    </source>
</evidence>
<feature type="compositionally biased region" description="Pro residues" evidence="1">
    <location>
        <begin position="208"/>
        <end position="217"/>
    </location>
</feature>
<evidence type="ECO:0000313" key="2">
    <source>
        <dbReference type="EMBL" id="CRG88585.1"/>
    </source>
</evidence>
<dbReference type="EMBL" id="CVMT01000005">
    <property type="protein sequence ID" value="CRG88585.1"/>
    <property type="molecule type" value="Genomic_DNA"/>
</dbReference>
<sequence length="599" mass="67955">MVRLPNAAKLTWRSPIHRMVSGNYDYPPASNRADRNSASDRTQQSQSRQIYHLQNLRDFLSERERGREPSAAARGLETLIQEVEQSRLFDRTRSRSTYEQDLDDSSTGDQAQRRGRNHEQDGNPGANSSEVMEQESDPANSRPRIRWLRPSDSLSRLRANNASLDDELSGMQQIAARIREANATITSVLGEAFPRSESPMALLNLAPSPYPEPPNHPPSWGETRPRAESPSSRWRAKRRKLDSDDHREGFNGFSYGHYGQVVPGLLKMEIASCDGGSYYDDDGESSWPGNVLLDDSSVYCTKKSNCNLILKHRGGTPFCLKRIVIKAPKKGFDAAIQEGMVFVSMTSDELLERTSQYQIYYSSRNRRDHRSRRQYAQPSQEYMNAYRSPLQAVERSDNPSEDLEPRDTNETMPLAPPSNIEPQFRVTTENDDNSEDGPPDNQENNQENNDGLPPPRFFFFNAEGELLFPEEDRDESDGGGGSEDATTLNRGRFDMRRRFRGRNQHGLYRNRLVAPSRIEPVAGFGESNTSGTPEVMKPHARFFIEREKSMVNIKFDPPPSGRFVLVKLWSPYSGGNIDIESIMLHGYSGTRYFASLEPR</sequence>
<feature type="region of interest" description="Disordered" evidence="1">
    <location>
        <begin position="362"/>
        <end position="458"/>
    </location>
</feature>
<feature type="compositionally biased region" description="Basic and acidic residues" evidence="1">
    <location>
        <begin position="394"/>
        <end position="409"/>
    </location>
</feature>
<keyword evidence="3" id="KW-1185">Reference proteome</keyword>
<evidence type="ECO:0000256" key="1">
    <source>
        <dbReference type="SAM" id="MobiDB-lite"/>
    </source>
</evidence>